<organism evidence="2 3">
    <name type="scientific">Devosia nanyangense</name>
    <dbReference type="NCBI Taxonomy" id="1228055"/>
    <lineage>
        <taxon>Bacteria</taxon>
        <taxon>Pseudomonadati</taxon>
        <taxon>Pseudomonadota</taxon>
        <taxon>Alphaproteobacteria</taxon>
        <taxon>Hyphomicrobiales</taxon>
        <taxon>Devosiaceae</taxon>
        <taxon>Devosia</taxon>
    </lineage>
</organism>
<evidence type="ECO:0000256" key="1">
    <source>
        <dbReference type="SAM" id="MobiDB-lite"/>
    </source>
</evidence>
<proteinExistence type="predicted"/>
<reference evidence="2" key="1">
    <citation type="submission" date="2020-07" db="EMBL/GenBank/DDBJ databases">
        <title>Huge and variable diversity of episymbiotic CPR bacteria and DPANN archaea in groundwater ecosystems.</title>
        <authorList>
            <person name="He C.Y."/>
            <person name="Keren R."/>
            <person name="Whittaker M."/>
            <person name="Farag I.F."/>
            <person name="Doudna J."/>
            <person name="Cate J.H.D."/>
            <person name="Banfield J.F."/>
        </authorList>
    </citation>
    <scope>NUCLEOTIDE SEQUENCE</scope>
    <source>
        <strain evidence="2">NC_groundwater_1586_Pr3_B-0.1um_66_15</strain>
    </source>
</reference>
<dbReference type="AlphaFoldDB" id="A0A933L524"/>
<feature type="region of interest" description="Disordered" evidence="1">
    <location>
        <begin position="1"/>
        <end position="22"/>
    </location>
</feature>
<accession>A0A933L524</accession>
<comment type="caution">
    <text evidence="2">The sequence shown here is derived from an EMBL/GenBank/DDBJ whole genome shotgun (WGS) entry which is preliminary data.</text>
</comment>
<gene>
    <name evidence="2" type="ORF">HY834_12085</name>
</gene>
<protein>
    <submittedName>
        <fullName evidence="2">Uncharacterized protein</fullName>
    </submittedName>
</protein>
<evidence type="ECO:0000313" key="3">
    <source>
        <dbReference type="Proteomes" id="UP000782610"/>
    </source>
</evidence>
<dbReference type="Proteomes" id="UP000782610">
    <property type="component" value="Unassembled WGS sequence"/>
</dbReference>
<name>A0A933L524_9HYPH</name>
<evidence type="ECO:0000313" key="2">
    <source>
        <dbReference type="EMBL" id="MBI4922480.1"/>
    </source>
</evidence>
<sequence length="402" mass="43777">MAQATARPAASADRTKPAARPRRSGRPFLGLIDAVIVESPVDFVFEGAIASDDAWAAWLWLVRDVAPDLIDIEAAGDDPRNVQALESLMPDLLGRARKALADATTSVELSRRIKTQLGGEEAWERLPIVLNALRCRGLLEKAQSFGRAANAMTDEAALALALQAMPLQDQAVAALLMQATVGHVATPARLITAAIRISGSASEGALMRTGFGTMVDAMLAHAQDQIPKLAQLGTFGDIDLVCRAVDRFHRLHRAVNGYVELSRNGRWAMISAALTKAVSERLDPKLRDVAPDLNKALRRREGNDRLDGDQLLSALNGMYLLATVRDCRDSLALNAVFDQVWSQTGQALEIHIERLLQQIRQNPSDSIASARLDAALKMAEIRFNQEYADVLRRAKDTAARRG</sequence>
<dbReference type="EMBL" id="JACRAF010000032">
    <property type="protein sequence ID" value="MBI4922480.1"/>
    <property type="molecule type" value="Genomic_DNA"/>
</dbReference>